<feature type="region of interest" description="Disordered" evidence="2">
    <location>
        <begin position="21"/>
        <end position="50"/>
    </location>
</feature>
<protein>
    <submittedName>
        <fullName evidence="5">Cu-Zn family superoxide dismutase</fullName>
    </submittedName>
</protein>
<sequence length="200" mass="20440">MLRYAAVSLTLASLTVAGGAGAAWASPSPSPTASPTGGVSAELKDAEGRTVGTVEIEDAGDGKTRVTVKTRDLPPGFHGLHLHAKGVCDASAKDPETGSPFSSAGAHLGSGDHPDHEGDLPNLLVNKDGTGEGSYVTDRVQVDKLVGGEGTAMLVHEKPDNHGNIPERYRVDGKGGPDAETRKAGDSGGRIACAELKRQN</sequence>
<feature type="compositionally biased region" description="Basic and acidic residues" evidence="2">
    <location>
        <begin position="155"/>
        <end position="185"/>
    </location>
</feature>
<dbReference type="Proteomes" id="UP000319213">
    <property type="component" value="Unassembled WGS sequence"/>
</dbReference>
<reference evidence="5 6" key="1">
    <citation type="submission" date="2019-06" db="EMBL/GenBank/DDBJ databases">
        <title>Sequencing the genomes of 1000 actinobacteria strains.</title>
        <authorList>
            <person name="Klenk H.-P."/>
        </authorList>
    </citation>
    <scope>NUCLEOTIDE SEQUENCE [LARGE SCALE GENOMIC DNA]</scope>
    <source>
        <strain evidence="5 6">DSM 43186</strain>
    </source>
</reference>
<evidence type="ECO:0000313" key="6">
    <source>
        <dbReference type="Proteomes" id="UP000319213"/>
    </source>
</evidence>
<accession>A0A543J1Q6</accession>
<feature type="chain" id="PRO_5022148368" evidence="3">
    <location>
        <begin position="23"/>
        <end position="200"/>
    </location>
</feature>
<dbReference type="Gene3D" id="2.60.40.200">
    <property type="entry name" value="Superoxide dismutase, copper/zinc binding domain"/>
    <property type="match status" value="1"/>
</dbReference>
<evidence type="ECO:0000259" key="4">
    <source>
        <dbReference type="Pfam" id="PF00080"/>
    </source>
</evidence>
<dbReference type="InterPro" id="IPR036423">
    <property type="entry name" value="SOD-like_Cu/Zn_dom_sf"/>
</dbReference>
<dbReference type="Pfam" id="PF00080">
    <property type="entry name" value="Sod_Cu"/>
    <property type="match status" value="1"/>
</dbReference>
<evidence type="ECO:0000256" key="3">
    <source>
        <dbReference type="SAM" id="SignalP"/>
    </source>
</evidence>
<dbReference type="InterPro" id="IPR024134">
    <property type="entry name" value="SOD_Cu/Zn_/chaperone"/>
</dbReference>
<gene>
    <name evidence="5" type="ORF">FHX40_3497</name>
</gene>
<feature type="signal peptide" evidence="3">
    <location>
        <begin position="1"/>
        <end position="22"/>
    </location>
</feature>
<dbReference type="GO" id="GO:0005507">
    <property type="term" value="F:copper ion binding"/>
    <property type="evidence" value="ECO:0007669"/>
    <property type="project" value="InterPro"/>
</dbReference>
<dbReference type="InterPro" id="IPR001424">
    <property type="entry name" value="SOD_Cu_Zn_dom"/>
</dbReference>
<dbReference type="GO" id="GO:0006801">
    <property type="term" value="P:superoxide metabolic process"/>
    <property type="evidence" value="ECO:0007669"/>
    <property type="project" value="InterPro"/>
</dbReference>
<organism evidence="5 6">
    <name type="scientific">Thermopolyspora flexuosa</name>
    <dbReference type="NCBI Taxonomy" id="103836"/>
    <lineage>
        <taxon>Bacteria</taxon>
        <taxon>Bacillati</taxon>
        <taxon>Actinomycetota</taxon>
        <taxon>Actinomycetes</taxon>
        <taxon>Streptosporangiales</taxon>
        <taxon>Streptosporangiaceae</taxon>
        <taxon>Thermopolyspora</taxon>
    </lineage>
</organism>
<dbReference type="RefSeq" id="WP_142260583.1">
    <property type="nucleotide sequence ID" value="NZ_BMPV01000005.1"/>
</dbReference>
<evidence type="ECO:0000256" key="2">
    <source>
        <dbReference type="SAM" id="MobiDB-lite"/>
    </source>
</evidence>
<comment type="caution">
    <text evidence="5">The sequence shown here is derived from an EMBL/GenBank/DDBJ whole genome shotgun (WGS) entry which is preliminary data.</text>
</comment>
<feature type="domain" description="Superoxide dismutase copper/zinc binding" evidence="4">
    <location>
        <begin position="51"/>
        <end position="194"/>
    </location>
</feature>
<evidence type="ECO:0000256" key="1">
    <source>
        <dbReference type="ARBA" id="ARBA00010457"/>
    </source>
</evidence>
<proteinExistence type="inferred from homology"/>
<comment type="similarity">
    <text evidence="1">Belongs to the Cu-Zn superoxide dismutase family.</text>
</comment>
<keyword evidence="6" id="KW-1185">Reference proteome</keyword>
<feature type="region of interest" description="Disordered" evidence="2">
    <location>
        <begin position="155"/>
        <end position="200"/>
    </location>
</feature>
<dbReference type="PANTHER" id="PTHR10003">
    <property type="entry name" value="SUPEROXIDE DISMUTASE CU-ZN -RELATED"/>
    <property type="match status" value="1"/>
</dbReference>
<dbReference type="SUPFAM" id="SSF49329">
    <property type="entry name" value="Cu,Zn superoxide dismutase-like"/>
    <property type="match status" value="1"/>
</dbReference>
<dbReference type="EMBL" id="VFPQ01000001">
    <property type="protein sequence ID" value="TQM76751.1"/>
    <property type="molecule type" value="Genomic_DNA"/>
</dbReference>
<dbReference type="OrthoDB" id="9792957at2"/>
<feature type="region of interest" description="Disordered" evidence="2">
    <location>
        <begin position="91"/>
        <end position="115"/>
    </location>
</feature>
<dbReference type="AlphaFoldDB" id="A0A543J1Q6"/>
<evidence type="ECO:0000313" key="5">
    <source>
        <dbReference type="EMBL" id="TQM76751.1"/>
    </source>
</evidence>
<feature type="compositionally biased region" description="Low complexity" evidence="2">
    <location>
        <begin position="22"/>
        <end position="38"/>
    </location>
</feature>
<keyword evidence="3" id="KW-0732">Signal</keyword>
<name>A0A543J1Q6_9ACTN</name>